<keyword evidence="4" id="KW-1185">Reference proteome</keyword>
<evidence type="ECO:0000256" key="1">
    <source>
        <dbReference type="SAM" id="MobiDB-lite"/>
    </source>
</evidence>
<feature type="compositionally biased region" description="Acidic residues" evidence="1">
    <location>
        <begin position="279"/>
        <end position="294"/>
    </location>
</feature>
<feature type="compositionally biased region" description="Polar residues" evidence="1">
    <location>
        <begin position="308"/>
        <end position="318"/>
    </location>
</feature>
<organism evidence="4">
    <name type="scientific">Drosophila persimilis</name>
    <name type="common">Fruit fly</name>
    <dbReference type="NCBI Taxonomy" id="7234"/>
    <lineage>
        <taxon>Eukaryota</taxon>
        <taxon>Metazoa</taxon>
        <taxon>Ecdysozoa</taxon>
        <taxon>Arthropoda</taxon>
        <taxon>Hexapoda</taxon>
        <taxon>Insecta</taxon>
        <taxon>Pterygota</taxon>
        <taxon>Neoptera</taxon>
        <taxon>Endopterygota</taxon>
        <taxon>Diptera</taxon>
        <taxon>Brachycera</taxon>
        <taxon>Muscomorpha</taxon>
        <taxon>Ephydroidea</taxon>
        <taxon>Drosophilidae</taxon>
        <taxon>Drosophila</taxon>
        <taxon>Sophophora</taxon>
    </lineage>
</organism>
<protein>
    <submittedName>
        <fullName evidence="3">GL11715</fullName>
    </submittedName>
</protein>
<keyword evidence="2" id="KW-0472">Membrane</keyword>
<proteinExistence type="predicted"/>
<evidence type="ECO:0000256" key="2">
    <source>
        <dbReference type="SAM" id="Phobius"/>
    </source>
</evidence>
<feature type="transmembrane region" description="Helical" evidence="2">
    <location>
        <begin position="61"/>
        <end position="84"/>
    </location>
</feature>
<evidence type="ECO:0000313" key="3">
    <source>
        <dbReference type="EMBL" id="EDW32581.1"/>
    </source>
</evidence>
<keyword evidence="2" id="KW-0812">Transmembrane</keyword>
<sequence length="318" mass="36178">MIPYYTLMAFLMFDDLEESHEALDENMDARLETHGFWVLGITYTIMGILSFPLLFAGLLNISWLCVAFLVLQIPPVLVNCYYLLVAIMYGIELETFITYGVPQALFREVGEDMDMDVDVDVDADSDLDREYEHVDEDEDEDEEASSYLAGWRRHLTQNFPCFCFWFSCPTRTLISTQECVCSGSAVWWLLRAQVQVQAKVIMIRKCNRVEFASDDSRRGISEWEWVSGAIIWDLGAYKMPFTSTVVAGLWRGLSSESHPSAGSRTPPRTQQSAKKTIPNDDDDDDGWDDDDADDLNSPFHALEAQPPFTFSPNLNGHI</sequence>
<reference evidence="3 4" key="1">
    <citation type="journal article" date="2007" name="Nature">
        <title>Evolution of genes and genomes on the Drosophila phylogeny.</title>
        <authorList>
            <consortium name="Drosophila 12 Genomes Consortium"/>
            <person name="Clark A.G."/>
            <person name="Eisen M.B."/>
            <person name="Smith D.R."/>
            <person name="Bergman C.M."/>
            <person name="Oliver B."/>
            <person name="Markow T.A."/>
            <person name="Kaufman T.C."/>
            <person name="Kellis M."/>
            <person name="Gelbart W."/>
            <person name="Iyer V.N."/>
            <person name="Pollard D.A."/>
            <person name="Sackton T.B."/>
            <person name="Larracuente A.M."/>
            <person name="Singh N.D."/>
            <person name="Abad J.P."/>
            <person name="Abt D.N."/>
            <person name="Adryan B."/>
            <person name="Aguade M."/>
            <person name="Akashi H."/>
            <person name="Anderson W.W."/>
            <person name="Aquadro C.F."/>
            <person name="Ardell D.H."/>
            <person name="Arguello R."/>
            <person name="Artieri C.G."/>
            <person name="Barbash D.A."/>
            <person name="Barker D."/>
            <person name="Barsanti P."/>
            <person name="Batterham P."/>
            <person name="Batzoglou S."/>
            <person name="Begun D."/>
            <person name="Bhutkar A."/>
            <person name="Blanco E."/>
            <person name="Bosak S.A."/>
            <person name="Bradley R.K."/>
            <person name="Brand A.D."/>
            <person name="Brent M.R."/>
            <person name="Brooks A.N."/>
            <person name="Brown R.H."/>
            <person name="Butlin R.K."/>
            <person name="Caggese C."/>
            <person name="Calvi B.R."/>
            <person name="Bernardo de Carvalho A."/>
            <person name="Caspi A."/>
            <person name="Castrezana S."/>
            <person name="Celniker S.E."/>
            <person name="Chang J.L."/>
            <person name="Chapple C."/>
            <person name="Chatterji S."/>
            <person name="Chinwalla A."/>
            <person name="Civetta A."/>
            <person name="Clifton S.W."/>
            <person name="Comeron J.M."/>
            <person name="Costello J.C."/>
            <person name="Coyne J.A."/>
            <person name="Daub J."/>
            <person name="David R.G."/>
            <person name="Delcher A.L."/>
            <person name="Delehaunty K."/>
            <person name="Do C.B."/>
            <person name="Ebling H."/>
            <person name="Edwards K."/>
            <person name="Eickbush T."/>
            <person name="Evans J.D."/>
            <person name="Filipski A."/>
            <person name="Findeiss S."/>
            <person name="Freyhult E."/>
            <person name="Fulton L."/>
            <person name="Fulton R."/>
            <person name="Garcia A.C."/>
            <person name="Gardiner A."/>
            <person name="Garfield D.A."/>
            <person name="Garvin B.E."/>
            <person name="Gibson G."/>
            <person name="Gilbert D."/>
            <person name="Gnerre S."/>
            <person name="Godfrey J."/>
            <person name="Good R."/>
            <person name="Gotea V."/>
            <person name="Gravely B."/>
            <person name="Greenberg A.J."/>
            <person name="Griffiths-Jones S."/>
            <person name="Gross S."/>
            <person name="Guigo R."/>
            <person name="Gustafson E.A."/>
            <person name="Haerty W."/>
            <person name="Hahn M.W."/>
            <person name="Halligan D.L."/>
            <person name="Halpern A.L."/>
            <person name="Halter G.M."/>
            <person name="Han M.V."/>
            <person name="Heger A."/>
            <person name="Hillier L."/>
            <person name="Hinrichs A.S."/>
            <person name="Holmes I."/>
            <person name="Hoskins R.A."/>
            <person name="Hubisz M.J."/>
            <person name="Hultmark D."/>
            <person name="Huntley M.A."/>
            <person name="Jaffe D.B."/>
            <person name="Jagadeeshan S."/>
            <person name="Jeck W.R."/>
            <person name="Johnson J."/>
            <person name="Jones C.D."/>
            <person name="Jordan W.C."/>
            <person name="Karpen G.H."/>
            <person name="Kataoka E."/>
            <person name="Keightley P.D."/>
            <person name="Kheradpour P."/>
            <person name="Kirkness E.F."/>
            <person name="Koerich L.B."/>
            <person name="Kristiansen K."/>
            <person name="Kudrna D."/>
            <person name="Kulathinal R.J."/>
            <person name="Kumar S."/>
            <person name="Kwok R."/>
            <person name="Lander E."/>
            <person name="Langley C.H."/>
            <person name="Lapoint R."/>
            <person name="Lazzaro B.P."/>
            <person name="Lee S.J."/>
            <person name="Levesque L."/>
            <person name="Li R."/>
            <person name="Lin C.F."/>
            <person name="Lin M.F."/>
            <person name="Lindblad-Toh K."/>
            <person name="Llopart A."/>
            <person name="Long M."/>
            <person name="Low L."/>
            <person name="Lozovsky E."/>
            <person name="Lu J."/>
            <person name="Luo M."/>
            <person name="Machado C.A."/>
            <person name="Makalowski W."/>
            <person name="Marzo M."/>
            <person name="Matsuda M."/>
            <person name="Matzkin L."/>
            <person name="McAllister B."/>
            <person name="McBride C.S."/>
            <person name="McKernan B."/>
            <person name="McKernan K."/>
            <person name="Mendez-Lago M."/>
            <person name="Minx P."/>
            <person name="Mollenhauer M.U."/>
            <person name="Montooth K."/>
            <person name="Mount S.M."/>
            <person name="Mu X."/>
            <person name="Myers E."/>
            <person name="Negre B."/>
            <person name="Newfeld S."/>
            <person name="Nielsen R."/>
            <person name="Noor M.A."/>
            <person name="O'Grady P."/>
            <person name="Pachter L."/>
            <person name="Papaceit M."/>
            <person name="Parisi M.J."/>
            <person name="Parisi M."/>
            <person name="Parts L."/>
            <person name="Pedersen J.S."/>
            <person name="Pesole G."/>
            <person name="Phillippy A.M."/>
            <person name="Ponting C.P."/>
            <person name="Pop M."/>
            <person name="Porcelli D."/>
            <person name="Powell J.R."/>
            <person name="Prohaska S."/>
            <person name="Pruitt K."/>
            <person name="Puig M."/>
            <person name="Quesneville H."/>
            <person name="Ram K.R."/>
            <person name="Rand D."/>
            <person name="Rasmussen M.D."/>
            <person name="Reed L.K."/>
            <person name="Reenan R."/>
            <person name="Reily A."/>
            <person name="Remington K.A."/>
            <person name="Rieger T.T."/>
            <person name="Ritchie M.G."/>
            <person name="Robin C."/>
            <person name="Rogers Y.H."/>
            <person name="Rohde C."/>
            <person name="Rozas J."/>
            <person name="Rubenfield M.J."/>
            <person name="Ruiz A."/>
            <person name="Russo S."/>
            <person name="Salzberg S.L."/>
            <person name="Sanchez-Gracia A."/>
            <person name="Saranga D.J."/>
            <person name="Sato H."/>
            <person name="Schaeffer S.W."/>
            <person name="Schatz M.C."/>
            <person name="Schlenke T."/>
            <person name="Schwartz R."/>
            <person name="Segarra C."/>
            <person name="Singh R.S."/>
            <person name="Sirot L."/>
            <person name="Sirota M."/>
            <person name="Sisneros N.B."/>
            <person name="Smith C.D."/>
            <person name="Smith T.F."/>
            <person name="Spieth J."/>
            <person name="Stage D.E."/>
            <person name="Stark A."/>
            <person name="Stephan W."/>
            <person name="Strausberg R.L."/>
            <person name="Strempel S."/>
            <person name="Sturgill D."/>
            <person name="Sutton G."/>
            <person name="Sutton G.G."/>
            <person name="Tao W."/>
            <person name="Teichmann S."/>
            <person name="Tobari Y.N."/>
            <person name="Tomimura Y."/>
            <person name="Tsolas J.M."/>
            <person name="Valente V.L."/>
            <person name="Venter E."/>
            <person name="Venter J.C."/>
            <person name="Vicario S."/>
            <person name="Vieira F.G."/>
            <person name="Vilella A.J."/>
            <person name="Villasante A."/>
            <person name="Walenz B."/>
            <person name="Wang J."/>
            <person name="Wasserman M."/>
            <person name="Watts T."/>
            <person name="Wilson D."/>
            <person name="Wilson R.K."/>
            <person name="Wing R.A."/>
            <person name="Wolfner M.F."/>
            <person name="Wong A."/>
            <person name="Wong G.K."/>
            <person name="Wu C.I."/>
            <person name="Wu G."/>
            <person name="Yamamoto D."/>
            <person name="Yang H.P."/>
            <person name="Yang S.P."/>
            <person name="Yorke J.A."/>
            <person name="Yoshida K."/>
            <person name="Zdobnov E."/>
            <person name="Zhang P."/>
            <person name="Zhang Y."/>
            <person name="Zimin A.V."/>
            <person name="Baldwin J."/>
            <person name="Abdouelleil A."/>
            <person name="Abdulkadir J."/>
            <person name="Abebe A."/>
            <person name="Abera B."/>
            <person name="Abreu J."/>
            <person name="Acer S.C."/>
            <person name="Aftuck L."/>
            <person name="Alexander A."/>
            <person name="An P."/>
            <person name="Anderson E."/>
            <person name="Anderson S."/>
            <person name="Arachi H."/>
            <person name="Azer M."/>
            <person name="Bachantsang P."/>
            <person name="Barry A."/>
            <person name="Bayul T."/>
            <person name="Berlin A."/>
            <person name="Bessette D."/>
            <person name="Bloom T."/>
            <person name="Blye J."/>
            <person name="Boguslavskiy L."/>
            <person name="Bonnet C."/>
            <person name="Boukhgalter B."/>
            <person name="Bourzgui I."/>
            <person name="Brown A."/>
            <person name="Cahill P."/>
            <person name="Channer S."/>
            <person name="Cheshatsang Y."/>
            <person name="Chuda L."/>
            <person name="Citroen M."/>
            <person name="Collymore A."/>
            <person name="Cooke P."/>
            <person name="Costello M."/>
            <person name="D'Aco K."/>
            <person name="Daza R."/>
            <person name="De Haan G."/>
            <person name="DeGray S."/>
            <person name="DeMaso C."/>
            <person name="Dhargay N."/>
            <person name="Dooley K."/>
            <person name="Dooley E."/>
            <person name="Doricent M."/>
            <person name="Dorje P."/>
            <person name="Dorjee K."/>
            <person name="Dupes A."/>
            <person name="Elong R."/>
            <person name="Falk J."/>
            <person name="Farina A."/>
            <person name="Faro S."/>
            <person name="Ferguson D."/>
            <person name="Fisher S."/>
            <person name="Foley C.D."/>
            <person name="Franke A."/>
            <person name="Friedrich D."/>
            <person name="Gadbois L."/>
            <person name="Gearin G."/>
            <person name="Gearin C.R."/>
            <person name="Giannoukos G."/>
            <person name="Goode T."/>
            <person name="Graham J."/>
            <person name="Grandbois E."/>
            <person name="Grewal S."/>
            <person name="Gyaltsen K."/>
            <person name="Hafez N."/>
            <person name="Hagos B."/>
            <person name="Hall J."/>
            <person name="Henson C."/>
            <person name="Hollinger A."/>
            <person name="Honan T."/>
            <person name="Huard M.D."/>
            <person name="Hughes L."/>
            <person name="Hurhula B."/>
            <person name="Husby M.E."/>
            <person name="Kamat A."/>
            <person name="Kanga B."/>
            <person name="Kashin S."/>
            <person name="Khazanovich D."/>
            <person name="Kisner P."/>
            <person name="Lance K."/>
            <person name="Lara M."/>
            <person name="Lee W."/>
            <person name="Lennon N."/>
            <person name="Letendre F."/>
            <person name="LeVine R."/>
            <person name="Lipovsky A."/>
            <person name="Liu X."/>
            <person name="Liu J."/>
            <person name="Liu S."/>
            <person name="Lokyitsang T."/>
            <person name="Lokyitsang Y."/>
            <person name="Lubonja R."/>
            <person name="Lui A."/>
            <person name="MacDonald P."/>
            <person name="Magnisalis V."/>
            <person name="Maru K."/>
            <person name="Matthews C."/>
            <person name="McCusker W."/>
            <person name="McDonough S."/>
            <person name="Mehta T."/>
            <person name="Meldrim J."/>
            <person name="Meneus L."/>
            <person name="Mihai O."/>
            <person name="Mihalev A."/>
            <person name="Mihova T."/>
            <person name="Mittelman R."/>
            <person name="Mlenga V."/>
            <person name="Montmayeur A."/>
            <person name="Mulrain L."/>
            <person name="Navidi A."/>
            <person name="Naylor J."/>
            <person name="Negash T."/>
            <person name="Nguyen T."/>
            <person name="Nguyen N."/>
            <person name="Nicol R."/>
            <person name="Norbu C."/>
            <person name="Norbu N."/>
            <person name="Novod N."/>
            <person name="O'Neill B."/>
            <person name="Osman S."/>
            <person name="Markiewicz E."/>
            <person name="Oyono O.L."/>
            <person name="Patti C."/>
            <person name="Phunkhang P."/>
            <person name="Pierre F."/>
            <person name="Priest M."/>
            <person name="Raghuraman S."/>
            <person name="Rege F."/>
            <person name="Reyes R."/>
            <person name="Rise C."/>
            <person name="Rogov P."/>
            <person name="Ross K."/>
            <person name="Ryan E."/>
            <person name="Settipalli S."/>
            <person name="Shea T."/>
            <person name="Sherpa N."/>
            <person name="Shi L."/>
            <person name="Shih D."/>
            <person name="Sparrow T."/>
            <person name="Spaulding J."/>
            <person name="Stalker J."/>
            <person name="Stange-Thomann N."/>
            <person name="Stavropoulos S."/>
            <person name="Stone C."/>
            <person name="Strader C."/>
            <person name="Tesfaye S."/>
            <person name="Thomson T."/>
            <person name="Thoulutsang Y."/>
            <person name="Thoulutsang D."/>
            <person name="Topham K."/>
            <person name="Topping I."/>
            <person name="Tsamla T."/>
            <person name="Vassiliev H."/>
            <person name="Vo A."/>
            <person name="Wangchuk T."/>
            <person name="Wangdi T."/>
            <person name="Weiand M."/>
            <person name="Wilkinson J."/>
            <person name="Wilson A."/>
            <person name="Yadav S."/>
            <person name="Young G."/>
            <person name="Yu Q."/>
            <person name="Zembek L."/>
            <person name="Zhong D."/>
            <person name="Zimmer A."/>
            <person name="Zwirko Z."/>
            <person name="Jaffe D.B."/>
            <person name="Alvarez P."/>
            <person name="Brockman W."/>
            <person name="Butler J."/>
            <person name="Chin C."/>
            <person name="Gnerre S."/>
            <person name="Grabherr M."/>
            <person name="Kleber M."/>
            <person name="Mauceli E."/>
            <person name="MacCallum I."/>
        </authorList>
    </citation>
    <scope>NUCLEOTIDE SEQUENCE [LARGE SCALE GENOMIC DNA]</scope>
    <source>
        <strain evidence="4">MSH-3 / Tucson 14011-0111.49</strain>
    </source>
</reference>
<dbReference type="EMBL" id="CH479181">
    <property type="protein sequence ID" value="EDW32581.1"/>
    <property type="molecule type" value="Genomic_DNA"/>
</dbReference>
<keyword evidence="2" id="KW-1133">Transmembrane helix</keyword>
<feature type="compositionally biased region" description="Polar residues" evidence="1">
    <location>
        <begin position="256"/>
        <end position="274"/>
    </location>
</feature>
<dbReference type="AlphaFoldDB" id="B4GD86"/>
<dbReference type="OrthoDB" id="7859875at2759"/>
<accession>B4GD86</accession>
<gene>
    <name evidence="3" type="primary">Dper\GL11715</name>
    <name evidence="3" type="ORF">Dper_GL11715</name>
</gene>
<dbReference type="HOGENOM" id="CLU_875142_0_0_1"/>
<dbReference type="Proteomes" id="UP000008744">
    <property type="component" value="Unassembled WGS sequence"/>
</dbReference>
<feature type="region of interest" description="Disordered" evidence="1">
    <location>
        <begin position="256"/>
        <end position="318"/>
    </location>
</feature>
<feature type="transmembrane region" description="Helical" evidence="2">
    <location>
        <begin position="36"/>
        <end position="55"/>
    </location>
</feature>
<name>B4GD86_DROPE</name>
<evidence type="ECO:0000313" key="4">
    <source>
        <dbReference type="Proteomes" id="UP000008744"/>
    </source>
</evidence>